<sequence>MSSSMPSVMIKEKLIFKFVSTFVENTIVPVKTVLGENRMANRYRTEQLFFNVTTKDHQSLREKKTEGRKTTLQEGKSLKIISLSSSLTPTEGTELICADETLNSFSLPCLCQPEFKSLHMLDSHNTMHLFFTLITANIQLFLYHIQCQAQCWYISMLINLSNYYLSMNWLMPTSPPSGSNGCTRWAINCTGFPPLAPSRGYSLAVLRRLLVAAASLLQRMGSRAGILYISRTYESNFDNQSTKANLIKLKINILL</sequence>
<reference evidence="1" key="1">
    <citation type="submission" date="2022-03" db="EMBL/GenBank/DDBJ databases">
        <title>Genomic analyses of argali, domestic sheep and their hybrids provide insights into chromosomal evolution, heterosis and genetic basis of agronomic traits.</title>
        <authorList>
            <person name="Li M."/>
        </authorList>
    </citation>
    <scope>NUCLEOTIDE SEQUENCE</scope>
    <source>
        <strain evidence="1">F1 hybrid</strain>
    </source>
</reference>
<gene>
    <name evidence="1" type="ORF">MJG53_009960</name>
</gene>
<accession>A0ACB9UVI5</accession>
<dbReference type="Proteomes" id="UP001057279">
    <property type="component" value="Linkage Group LG10"/>
</dbReference>
<evidence type="ECO:0000313" key="2">
    <source>
        <dbReference type="Proteomes" id="UP001057279"/>
    </source>
</evidence>
<proteinExistence type="predicted"/>
<evidence type="ECO:0000313" key="1">
    <source>
        <dbReference type="EMBL" id="KAI4581517.1"/>
    </source>
</evidence>
<protein>
    <submittedName>
        <fullName evidence="1">Uncharacterized protein</fullName>
    </submittedName>
</protein>
<comment type="caution">
    <text evidence="1">The sequence shown here is derived from an EMBL/GenBank/DDBJ whole genome shotgun (WGS) entry which is preliminary data.</text>
</comment>
<keyword evidence="2" id="KW-1185">Reference proteome</keyword>
<organism evidence="1 2">
    <name type="scientific">Ovis ammon polii x Ovis aries</name>
    <dbReference type="NCBI Taxonomy" id="2918886"/>
    <lineage>
        <taxon>Eukaryota</taxon>
        <taxon>Metazoa</taxon>
        <taxon>Chordata</taxon>
        <taxon>Craniata</taxon>
        <taxon>Vertebrata</taxon>
        <taxon>Euteleostomi</taxon>
        <taxon>Mammalia</taxon>
        <taxon>Eutheria</taxon>
        <taxon>Laurasiatheria</taxon>
        <taxon>Artiodactyla</taxon>
        <taxon>Ruminantia</taxon>
        <taxon>Pecora</taxon>
        <taxon>Bovidae</taxon>
        <taxon>Caprinae</taxon>
        <taxon>Ovis</taxon>
    </lineage>
</organism>
<dbReference type="EMBL" id="CM043035">
    <property type="protein sequence ID" value="KAI4581517.1"/>
    <property type="molecule type" value="Genomic_DNA"/>
</dbReference>
<name>A0ACB9UVI5_9CETA</name>